<dbReference type="EMBL" id="AP024718">
    <property type="protein sequence ID" value="BCX89463.1"/>
    <property type="molecule type" value="Genomic_DNA"/>
</dbReference>
<dbReference type="InterPro" id="IPR007471">
    <property type="entry name" value="N-end_Aminoacyl_Trfase_N"/>
</dbReference>
<dbReference type="RefSeq" id="WP_286294163.1">
    <property type="nucleotide sequence ID" value="NZ_AP024718.1"/>
</dbReference>
<dbReference type="Proteomes" id="UP001321450">
    <property type="component" value="Chromosome"/>
</dbReference>
<reference evidence="8" key="1">
    <citation type="journal article" date="2024" name="Int. J. Syst. Evol. Microbiol.">
        <title>Methylomarinovum tepidoasis sp. nov., a moderately thermophilic methanotroph of the family Methylothermaceae isolated from a deep-sea hydrothermal field.</title>
        <authorList>
            <person name="Hirayama H."/>
            <person name="Takaki Y."/>
            <person name="Abe M."/>
            <person name="Miyazaki M."/>
            <person name="Uematsu K."/>
            <person name="Matsui Y."/>
            <person name="Takai K."/>
        </authorList>
    </citation>
    <scope>NUCLEOTIDE SEQUENCE [LARGE SCALE GENOMIC DNA]</scope>
    <source>
        <strain evidence="8">IN45</strain>
    </source>
</reference>
<comment type="function">
    <text evidence="4">Functions in the N-end rule pathway of protein degradation where it conjugates Leu from its aminoacyl-tRNA to the N-termini of proteins containing an N-terminal aspartate or glutamate.</text>
</comment>
<dbReference type="Pfam" id="PF04377">
    <property type="entry name" value="ATE_C"/>
    <property type="match status" value="1"/>
</dbReference>
<evidence type="ECO:0000259" key="6">
    <source>
        <dbReference type="Pfam" id="PF04377"/>
    </source>
</evidence>
<evidence type="ECO:0000256" key="3">
    <source>
        <dbReference type="ARBA" id="ARBA00023315"/>
    </source>
</evidence>
<dbReference type="GO" id="GO:0005737">
    <property type="term" value="C:cytoplasm"/>
    <property type="evidence" value="ECO:0007669"/>
    <property type="project" value="UniProtKB-SubCell"/>
</dbReference>
<keyword evidence="8" id="KW-1185">Reference proteome</keyword>
<comment type="similarity">
    <text evidence="4">Belongs to the R-transferase family. Bpt subfamily.</text>
</comment>
<dbReference type="NCBIfam" id="NF002346">
    <property type="entry name" value="PRK01305.2-3"/>
    <property type="match status" value="1"/>
</dbReference>
<dbReference type="NCBIfam" id="NF002342">
    <property type="entry name" value="PRK01305.1-3"/>
    <property type="match status" value="1"/>
</dbReference>
<organism evidence="7 8">
    <name type="scientific">Methylomarinovum tepidoasis</name>
    <dbReference type="NCBI Taxonomy" id="2840183"/>
    <lineage>
        <taxon>Bacteria</taxon>
        <taxon>Pseudomonadati</taxon>
        <taxon>Pseudomonadota</taxon>
        <taxon>Gammaproteobacteria</taxon>
        <taxon>Methylococcales</taxon>
        <taxon>Methylothermaceae</taxon>
        <taxon>Methylomarinovum</taxon>
    </lineage>
</organism>
<name>A0AAU9CSY2_9GAMM</name>
<dbReference type="InterPro" id="IPR017138">
    <property type="entry name" value="Asp_Glu_LeuTrfase"/>
</dbReference>
<sequence>MEATEIYLSRPHPCDYLPQREARMLFLAPDLELSMADYSHLVAKGFRRSGRLVYRPHCSLCQACVSVRVPVHRFRPDRSQRRCLQRNQDLELIALPAQFRDEHYDLYLRYLKARHPGGGMAESTPEDYTDFLICSWCDTLFYEFRLRDRLMAVAVVDLLDNGLSAVYTFFDPDHPRRGLGTYAILTEIEAARRMGLDYLYLGYWIAACDKMAYKNHFQPLEYYTDGRWLPIPSPTINPRSRP</sequence>
<evidence type="ECO:0000256" key="4">
    <source>
        <dbReference type="HAMAP-Rule" id="MF_00689"/>
    </source>
</evidence>
<evidence type="ECO:0000313" key="7">
    <source>
        <dbReference type="EMBL" id="BCX89463.1"/>
    </source>
</evidence>
<gene>
    <name evidence="4" type="primary">bpt</name>
    <name evidence="7" type="ORF">MIN45_P1836</name>
</gene>
<dbReference type="Pfam" id="PF04376">
    <property type="entry name" value="ATE_N"/>
    <property type="match status" value="1"/>
</dbReference>
<protein>
    <recommendedName>
        <fullName evidence="4">Aspartate/glutamate leucyltransferase</fullName>
        <ecNumber evidence="4">2.3.2.29</ecNumber>
    </recommendedName>
</protein>
<dbReference type="InterPro" id="IPR007472">
    <property type="entry name" value="N-end_Aminoacyl_Trfase_C"/>
</dbReference>
<proteinExistence type="inferred from homology"/>
<dbReference type="SUPFAM" id="SSF55729">
    <property type="entry name" value="Acyl-CoA N-acyltransferases (Nat)"/>
    <property type="match status" value="1"/>
</dbReference>
<dbReference type="AlphaFoldDB" id="A0AAU9CSY2"/>
<comment type="catalytic activity">
    <reaction evidence="4">
        <text>N-terminal L-glutamyl-[protein] + L-leucyl-tRNA(Leu) = N-terminal L-leucyl-L-glutamyl-[protein] + tRNA(Leu) + H(+)</text>
        <dbReference type="Rhea" id="RHEA:50412"/>
        <dbReference type="Rhea" id="RHEA-COMP:9613"/>
        <dbReference type="Rhea" id="RHEA-COMP:9622"/>
        <dbReference type="Rhea" id="RHEA-COMP:12664"/>
        <dbReference type="Rhea" id="RHEA-COMP:12668"/>
        <dbReference type="ChEBI" id="CHEBI:15378"/>
        <dbReference type="ChEBI" id="CHEBI:64721"/>
        <dbReference type="ChEBI" id="CHEBI:78442"/>
        <dbReference type="ChEBI" id="CHEBI:78494"/>
        <dbReference type="ChEBI" id="CHEBI:133041"/>
        <dbReference type="EC" id="2.3.2.29"/>
    </reaction>
</comment>
<feature type="domain" description="N-end rule aminoacyl transferase C-terminal" evidence="6">
    <location>
        <begin position="102"/>
        <end position="223"/>
    </location>
</feature>
<dbReference type="InterPro" id="IPR030700">
    <property type="entry name" value="N-end_Aminoacyl_Trfase"/>
</dbReference>
<dbReference type="GO" id="GO:0004057">
    <property type="term" value="F:arginyl-tRNA--protein transferase activity"/>
    <property type="evidence" value="ECO:0007669"/>
    <property type="project" value="InterPro"/>
</dbReference>
<keyword evidence="1 4" id="KW-0963">Cytoplasm</keyword>
<keyword evidence="2 4" id="KW-0808">Transferase</keyword>
<keyword evidence="3 4" id="KW-0012">Acyltransferase</keyword>
<evidence type="ECO:0000256" key="2">
    <source>
        <dbReference type="ARBA" id="ARBA00022679"/>
    </source>
</evidence>
<dbReference type="EC" id="2.3.2.29" evidence="4"/>
<dbReference type="HAMAP" id="MF_00689">
    <property type="entry name" value="Bpt"/>
    <property type="match status" value="1"/>
</dbReference>
<dbReference type="PANTHER" id="PTHR21367:SF1">
    <property type="entry name" value="ARGINYL-TRNA--PROTEIN TRANSFERASE 1"/>
    <property type="match status" value="1"/>
</dbReference>
<dbReference type="NCBIfam" id="NF002341">
    <property type="entry name" value="PRK01305.1-1"/>
    <property type="match status" value="1"/>
</dbReference>
<dbReference type="GO" id="GO:0071596">
    <property type="term" value="P:ubiquitin-dependent protein catabolic process via the N-end rule pathway"/>
    <property type="evidence" value="ECO:0007669"/>
    <property type="project" value="InterPro"/>
</dbReference>
<feature type="domain" description="N-end aminoacyl transferase N-terminal" evidence="5">
    <location>
        <begin position="12"/>
        <end position="82"/>
    </location>
</feature>
<dbReference type="PANTHER" id="PTHR21367">
    <property type="entry name" value="ARGININE-TRNA-PROTEIN TRANSFERASE 1"/>
    <property type="match status" value="1"/>
</dbReference>
<evidence type="ECO:0000256" key="1">
    <source>
        <dbReference type="ARBA" id="ARBA00022490"/>
    </source>
</evidence>
<dbReference type="GO" id="GO:0008914">
    <property type="term" value="F:leucyl-tRNA--protein transferase activity"/>
    <property type="evidence" value="ECO:0007669"/>
    <property type="project" value="UniProtKB-UniRule"/>
</dbReference>
<evidence type="ECO:0000259" key="5">
    <source>
        <dbReference type="Pfam" id="PF04376"/>
    </source>
</evidence>
<accession>A0AAU9CSY2</accession>
<dbReference type="InterPro" id="IPR016181">
    <property type="entry name" value="Acyl_CoA_acyltransferase"/>
</dbReference>
<comment type="catalytic activity">
    <reaction evidence="4">
        <text>N-terminal L-aspartyl-[protein] + L-leucyl-tRNA(Leu) = N-terminal L-leucyl-L-aspartyl-[protein] + tRNA(Leu) + H(+)</text>
        <dbReference type="Rhea" id="RHEA:50420"/>
        <dbReference type="Rhea" id="RHEA-COMP:9613"/>
        <dbReference type="Rhea" id="RHEA-COMP:9622"/>
        <dbReference type="Rhea" id="RHEA-COMP:12669"/>
        <dbReference type="Rhea" id="RHEA-COMP:12674"/>
        <dbReference type="ChEBI" id="CHEBI:15378"/>
        <dbReference type="ChEBI" id="CHEBI:64720"/>
        <dbReference type="ChEBI" id="CHEBI:78442"/>
        <dbReference type="ChEBI" id="CHEBI:78494"/>
        <dbReference type="ChEBI" id="CHEBI:133042"/>
        <dbReference type="EC" id="2.3.2.29"/>
    </reaction>
</comment>
<dbReference type="KEGG" id="meiy:MIN45_P1836"/>
<dbReference type="PIRSF" id="PIRSF037208">
    <property type="entry name" value="ATE_pro_prd"/>
    <property type="match status" value="1"/>
</dbReference>
<comment type="subcellular location">
    <subcellularLocation>
        <location evidence="4">Cytoplasm</location>
    </subcellularLocation>
</comment>
<evidence type="ECO:0000313" key="8">
    <source>
        <dbReference type="Proteomes" id="UP001321450"/>
    </source>
</evidence>